<reference evidence="1" key="2">
    <citation type="submission" date="2020-10" db="EMBL/GenBank/DDBJ databases">
        <title>Mucilaginibacter sp. nov., isolated from soil.</title>
        <authorList>
            <person name="Jeon C.O."/>
        </authorList>
    </citation>
    <scope>NUCLEOTIDE SEQUENCE</scope>
    <source>
        <strain evidence="1">R11</strain>
    </source>
</reference>
<accession>A0A965ZM25</accession>
<dbReference type="EMBL" id="WWEO01000045">
    <property type="protein sequence ID" value="NCD72107.1"/>
    <property type="molecule type" value="Genomic_DNA"/>
</dbReference>
<gene>
    <name evidence="1" type="ORF">GSY63_22280</name>
</gene>
<dbReference type="Proteomes" id="UP000638732">
    <property type="component" value="Unassembled WGS sequence"/>
</dbReference>
<evidence type="ECO:0000313" key="2">
    <source>
        <dbReference type="Proteomes" id="UP000638732"/>
    </source>
</evidence>
<evidence type="ECO:0000313" key="1">
    <source>
        <dbReference type="EMBL" id="NCD72107.1"/>
    </source>
</evidence>
<dbReference type="AlphaFoldDB" id="A0A965ZM25"/>
<name>A0A965ZM25_9SPHI</name>
<sequence>MSQPLRLTYQNSDVVFYILNKKPSFSKQQIEIMLKGETYQLQKSEGKWGTQNAEDQNSGLINAIGNMISLRYRI</sequence>
<comment type="caution">
    <text evidence="1">The sequence shown here is derived from an EMBL/GenBank/DDBJ whole genome shotgun (WGS) entry which is preliminary data.</text>
</comment>
<keyword evidence="2" id="KW-1185">Reference proteome</keyword>
<organism evidence="1 2">
    <name type="scientific">Mucilaginibacter agri</name>
    <dbReference type="NCBI Taxonomy" id="2695265"/>
    <lineage>
        <taxon>Bacteria</taxon>
        <taxon>Pseudomonadati</taxon>
        <taxon>Bacteroidota</taxon>
        <taxon>Sphingobacteriia</taxon>
        <taxon>Sphingobacteriales</taxon>
        <taxon>Sphingobacteriaceae</taxon>
        <taxon>Mucilaginibacter</taxon>
    </lineage>
</organism>
<protein>
    <submittedName>
        <fullName evidence="1">Uncharacterized protein</fullName>
    </submittedName>
</protein>
<proteinExistence type="predicted"/>
<dbReference type="RefSeq" id="WP_166588068.1">
    <property type="nucleotide sequence ID" value="NZ_WWEO01000045.1"/>
</dbReference>
<reference evidence="1" key="1">
    <citation type="submission" date="2020-01" db="EMBL/GenBank/DDBJ databases">
        <authorList>
            <person name="Seo Y.L."/>
        </authorList>
    </citation>
    <scope>NUCLEOTIDE SEQUENCE</scope>
    <source>
        <strain evidence="1">R11</strain>
    </source>
</reference>